<gene>
    <name evidence="1" type="ORF">BK699_09280</name>
</gene>
<evidence type="ECO:0000313" key="2">
    <source>
        <dbReference type="Proteomes" id="UP000195152"/>
    </source>
</evidence>
<protein>
    <submittedName>
        <fullName evidence="1">Uncharacterized protein</fullName>
    </submittedName>
</protein>
<proteinExistence type="predicted"/>
<name>A0A242W9U8_BACTU</name>
<accession>A0A242W9U8</accession>
<organism evidence="1 2">
    <name type="scientific">Bacillus thuringiensis serovar mexicanensis</name>
    <dbReference type="NCBI Taxonomy" id="180868"/>
    <lineage>
        <taxon>Bacteria</taxon>
        <taxon>Bacillati</taxon>
        <taxon>Bacillota</taxon>
        <taxon>Bacilli</taxon>
        <taxon>Bacillales</taxon>
        <taxon>Bacillaceae</taxon>
        <taxon>Bacillus</taxon>
        <taxon>Bacillus cereus group</taxon>
    </lineage>
</organism>
<reference evidence="1 2" key="1">
    <citation type="submission" date="2016-10" db="EMBL/GenBank/DDBJ databases">
        <title>Comparative genomics of Bacillus thuringiensis reveals a path to pathogens against multiple invertebrate hosts.</title>
        <authorList>
            <person name="Zheng J."/>
            <person name="Gao Q."/>
            <person name="Liu H."/>
            <person name="Peng D."/>
            <person name="Ruan L."/>
            <person name="Sun M."/>
        </authorList>
    </citation>
    <scope>NUCLEOTIDE SEQUENCE [LARGE SCALE GENOMIC DNA]</scope>
    <source>
        <strain evidence="1">BGSC 4AC1</strain>
    </source>
</reference>
<evidence type="ECO:0000313" key="1">
    <source>
        <dbReference type="EMBL" id="OTW50736.1"/>
    </source>
</evidence>
<sequence length="163" mass="18995">MKQTFVEKFVANKGLPNEEFSLKMPDNTTESIDLKTTVDRIQKEGLNTEVKKVLKKGAFRNASDEICLRVFEGAAQRFLIKDFNNELADKIIQLLEKVHTRKNTVYLAVANENRLEEFEVKFKNNDQLLSPYSLISQETQNSLMFTKRELLEYLMTKDIREVL</sequence>
<comment type="caution">
    <text evidence="1">The sequence shown here is derived from an EMBL/GenBank/DDBJ whole genome shotgun (WGS) entry which is preliminary data.</text>
</comment>
<dbReference type="AlphaFoldDB" id="A0A242W9U8"/>
<dbReference type="EMBL" id="NFCF01000063">
    <property type="protein sequence ID" value="OTW50736.1"/>
    <property type="molecule type" value="Genomic_DNA"/>
</dbReference>
<dbReference type="Proteomes" id="UP000195152">
    <property type="component" value="Unassembled WGS sequence"/>
</dbReference>
<dbReference type="RefSeq" id="WP_000814584.1">
    <property type="nucleotide sequence ID" value="NZ_NFCF01000063.1"/>
</dbReference>